<dbReference type="EMBL" id="JABEZW010000005">
    <property type="protein sequence ID" value="MBA0764808.1"/>
    <property type="molecule type" value="Genomic_DNA"/>
</dbReference>
<protein>
    <submittedName>
        <fullName evidence="1">Uncharacterized protein</fullName>
    </submittedName>
</protein>
<comment type="caution">
    <text evidence="1">The sequence shown here is derived from an EMBL/GenBank/DDBJ whole genome shotgun (WGS) entry which is preliminary data.</text>
</comment>
<dbReference type="AlphaFoldDB" id="A0A7J9DW29"/>
<gene>
    <name evidence="1" type="ORF">Gotri_014096</name>
</gene>
<reference evidence="1 2" key="1">
    <citation type="journal article" date="2019" name="Genome Biol. Evol.">
        <title>Insights into the evolution of the New World diploid cottons (Gossypium, subgenus Houzingenia) based on genome sequencing.</title>
        <authorList>
            <person name="Grover C.E."/>
            <person name="Arick M.A. 2nd"/>
            <person name="Thrash A."/>
            <person name="Conover J.L."/>
            <person name="Sanders W.S."/>
            <person name="Peterson D.G."/>
            <person name="Frelichowski J.E."/>
            <person name="Scheffler J.A."/>
            <person name="Scheffler B.E."/>
            <person name="Wendel J.F."/>
        </authorList>
    </citation>
    <scope>NUCLEOTIDE SEQUENCE [LARGE SCALE GENOMIC DNA]</scope>
    <source>
        <strain evidence="1">8</strain>
        <tissue evidence="1">Leaf</tissue>
    </source>
</reference>
<keyword evidence="2" id="KW-1185">Reference proteome</keyword>
<evidence type="ECO:0000313" key="2">
    <source>
        <dbReference type="Proteomes" id="UP000593568"/>
    </source>
</evidence>
<sequence length="166" mass="18473">MLVGFKRSIGQAVQDKDEDDVYYTPSGLKVNHEGVEEYGPWMKVDLWSMRADQSKGSSKDDKGSQFNALQDFRENELGDVQISKLGVIAKSKGKGLAIYDNPLGWVIQLWIVTMGRGLGRVDLLRPLSLLAGKVVSLGARLMGLAGPLLILQLIREWNRLGMIRFL</sequence>
<dbReference type="Proteomes" id="UP000593568">
    <property type="component" value="Unassembled WGS sequence"/>
</dbReference>
<evidence type="ECO:0000313" key="1">
    <source>
        <dbReference type="EMBL" id="MBA0764808.1"/>
    </source>
</evidence>
<organism evidence="1 2">
    <name type="scientific">Gossypium trilobum</name>
    <dbReference type="NCBI Taxonomy" id="34281"/>
    <lineage>
        <taxon>Eukaryota</taxon>
        <taxon>Viridiplantae</taxon>
        <taxon>Streptophyta</taxon>
        <taxon>Embryophyta</taxon>
        <taxon>Tracheophyta</taxon>
        <taxon>Spermatophyta</taxon>
        <taxon>Magnoliopsida</taxon>
        <taxon>eudicotyledons</taxon>
        <taxon>Gunneridae</taxon>
        <taxon>Pentapetalae</taxon>
        <taxon>rosids</taxon>
        <taxon>malvids</taxon>
        <taxon>Malvales</taxon>
        <taxon>Malvaceae</taxon>
        <taxon>Malvoideae</taxon>
        <taxon>Gossypium</taxon>
    </lineage>
</organism>
<proteinExistence type="predicted"/>
<accession>A0A7J9DW29</accession>
<name>A0A7J9DW29_9ROSI</name>